<dbReference type="EMBL" id="JACICY010000016">
    <property type="protein sequence ID" value="MBB3862579.1"/>
    <property type="molecule type" value="Genomic_DNA"/>
</dbReference>
<proteinExistence type="predicted"/>
<dbReference type="Proteomes" id="UP000562395">
    <property type="component" value="Unassembled WGS sequence"/>
</dbReference>
<evidence type="ECO:0000313" key="2">
    <source>
        <dbReference type="EMBL" id="MBB3862579.1"/>
    </source>
</evidence>
<evidence type="ECO:0000313" key="3">
    <source>
        <dbReference type="Proteomes" id="UP000562395"/>
    </source>
</evidence>
<dbReference type="InterPro" id="IPR029039">
    <property type="entry name" value="Flavoprotein-like_sf"/>
</dbReference>
<sequence>MVSPPAVDHMVVLTHPSARSFCRSVARRWQARARRHNQVCEVRDLYHDCFDPVLKANEQPGKPGFSPAST</sequence>
<comment type="caution">
    <text evidence="2">The sequence shown here is derived from an EMBL/GenBank/DDBJ whole genome shotgun (WGS) entry which is preliminary data.</text>
</comment>
<gene>
    <name evidence="2" type="ORF">GGQ88_003880</name>
</gene>
<dbReference type="Gene3D" id="3.40.50.360">
    <property type="match status" value="1"/>
</dbReference>
<evidence type="ECO:0000259" key="1">
    <source>
        <dbReference type="Pfam" id="PF02525"/>
    </source>
</evidence>
<accession>A0A7W6EY80</accession>
<reference evidence="2 3" key="1">
    <citation type="submission" date="2020-08" db="EMBL/GenBank/DDBJ databases">
        <title>Genomic Encyclopedia of Type Strains, Phase IV (KMG-IV): sequencing the most valuable type-strain genomes for metagenomic binning, comparative biology and taxonomic classification.</title>
        <authorList>
            <person name="Goeker M."/>
        </authorList>
    </citation>
    <scope>NUCLEOTIDE SEQUENCE [LARGE SCALE GENOMIC DNA]</scope>
    <source>
        <strain evidence="2 3">DSM 14552</strain>
    </source>
</reference>
<dbReference type="AlphaFoldDB" id="A0A7W6EY80"/>
<dbReference type="SUPFAM" id="SSF52218">
    <property type="entry name" value="Flavoproteins"/>
    <property type="match status" value="1"/>
</dbReference>
<dbReference type="InterPro" id="IPR003680">
    <property type="entry name" value="Flavodoxin_fold"/>
</dbReference>
<name>A0A7W6EY80_9SPHN</name>
<feature type="non-terminal residue" evidence="2">
    <location>
        <position position="70"/>
    </location>
</feature>
<feature type="domain" description="Flavodoxin-like fold" evidence="1">
    <location>
        <begin position="10"/>
        <end position="57"/>
    </location>
</feature>
<organism evidence="2 3">
    <name type="scientific">Novosphingobium hassiacum</name>
    <dbReference type="NCBI Taxonomy" id="173676"/>
    <lineage>
        <taxon>Bacteria</taxon>
        <taxon>Pseudomonadati</taxon>
        <taxon>Pseudomonadota</taxon>
        <taxon>Alphaproteobacteria</taxon>
        <taxon>Sphingomonadales</taxon>
        <taxon>Sphingomonadaceae</taxon>
        <taxon>Novosphingobium</taxon>
    </lineage>
</organism>
<protein>
    <submittedName>
        <fullName evidence="2">Putative NADPH-quinone reductase</fullName>
    </submittedName>
</protein>
<dbReference type="Pfam" id="PF02525">
    <property type="entry name" value="Flavodoxin_2"/>
    <property type="match status" value="1"/>
</dbReference>
<keyword evidence="3" id="KW-1185">Reference proteome</keyword>